<dbReference type="AlphaFoldDB" id="A0A4R2JHF9"/>
<dbReference type="InterPro" id="IPR050109">
    <property type="entry name" value="HTH-type_TetR-like_transc_reg"/>
</dbReference>
<evidence type="ECO:0000256" key="1">
    <source>
        <dbReference type="ARBA" id="ARBA00023015"/>
    </source>
</evidence>
<comment type="caution">
    <text evidence="6">The sequence shown here is derived from an EMBL/GenBank/DDBJ whole genome shotgun (WGS) entry which is preliminary data.</text>
</comment>
<evidence type="ECO:0000313" key="6">
    <source>
        <dbReference type="EMBL" id="TCO58137.1"/>
    </source>
</evidence>
<dbReference type="PROSITE" id="PS50977">
    <property type="entry name" value="HTH_TETR_2"/>
    <property type="match status" value="1"/>
</dbReference>
<dbReference type="InterPro" id="IPR001647">
    <property type="entry name" value="HTH_TetR"/>
</dbReference>
<keyword evidence="1" id="KW-0805">Transcription regulation</keyword>
<dbReference type="RefSeq" id="WP_132118672.1">
    <property type="nucleotide sequence ID" value="NZ_SLWS01000005.1"/>
</dbReference>
<dbReference type="EMBL" id="SLWS01000005">
    <property type="protein sequence ID" value="TCO58137.1"/>
    <property type="molecule type" value="Genomic_DNA"/>
</dbReference>
<name>A0A4R2JHF9_9PSEU</name>
<dbReference type="PRINTS" id="PR00455">
    <property type="entry name" value="HTHTETR"/>
</dbReference>
<dbReference type="PANTHER" id="PTHR30055:SF234">
    <property type="entry name" value="HTH-TYPE TRANSCRIPTIONAL REGULATOR BETI"/>
    <property type="match status" value="1"/>
</dbReference>
<feature type="domain" description="HTH tetR-type" evidence="5">
    <location>
        <begin position="13"/>
        <end position="73"/>
    </location>
</feature>
<dbReference type="Proteomes" id="UP000295680">
    <property type="component" value="Unassembled WGS sequence"/>
</dbReference>
<evidence type="ECO:0000313" key="7">
    <source>
        <dbReference type="Proteomes" id="UP000295680"/>
    </source>
</evidence>
<dbReference type="OrthoDB" id="4371863at2"/>
<gene>
    <name evidence="6" type="ORF">EV192_105202</name>
</gene>
<dbReference type="Gene3D" id="1.10.357.10">
    <property type="entry name" value="Tetracycline Repressor, domain 2"/>
    <property type="match status" value="1"/>
</dbReference>
<evidence type="ECO:0000256" key="2">
    <source>
        <dbReference type="ARBA" id="ARBA00023125"/>
    </source>
</evidence>
<keyword evidence="2 4" id="KW-0238">DNA-binding</keyword>
<dbReference type="PANTHER" id="PTHR30055">
    <property type="entry name" value="HTH-TYPE TRANSCRIPTIONAL REGULATOR RUTR"/>
    <property type="match status" value="1"/>
</dbReference>
<dbReference type="Pfam" id="PF00440">
    <property type="entry name" value="TetR_N"/>
    <property type="match status" value="1"/>
</dbReference>
<keyword evidence="7" id="KW-1185">Reference proteome</keyword>
<evidence type="ECO:0000256" key="4">
    <source>
        <dbReference type="PROSITE-ProRule" id="PRU00335"/>
    </source>
</evidence>
<sequence length="205" mass="21865">MTEITPFTERVRLSLRETLLDAAAELLAEHGFAGLRMADVAGAAGVSRQTVYNEFGNKSALVDAVAMRTLSEFIEGAEEIWTTSADLADAIHGTVAYTIRHGRENRLVASVLGGAEAEDLLPLLTTRGEPVLRLGVEQCVRHLLARVPTLPEPTAVVVAETSVRLAISHMLLPTADPDEAAAAVRDVLMPAIRCSSTSAAKERPS</sequence>
<proteinExistence type="predicted"/>
<feature type="DNA-binding region" description="H-T-H motif" evidence="4">
    <location>
        <begin position="36"/>
        <end position="55"/>
    </location>
</feature>
<keyword evidence="3" id="KW-0804">Transcription</keyword>
<dbReference type="GO" id="GO:0003700">
    <property type="term" value="F:DNA-binding transcription factor activity"/>
    <property type="evidence" value="ECO:0007669"/>
    <property type="project" value="TreeGrafter"/>
</dbReference>
<organism evidence="6 7">
    <name type="scientific">Actinocrispum wychmicini</name>
    <dbReference type="NCBI Taxonomy" id="1213861"/>
    <lineage>
        <taxon>Bacteria</taxon>
        <taxon>Bacillati</taxon>
        <taxon>Actinomycetota</taxon>
        <taxon>Actinomycetes</taxon>
        <taxon>Pseudonocardiales</taxon>
        <taxon>Pseudonocardiaceae</taxon>
        <taxon>Actinocrispum</taxon>
    </lineage>
</organism>
<dbReference type="Pfam" id="PF18556">
    <property type="entry name" value="TetR_C_35"/>
    <property type="match status" value="1"/>
</dbReference>
<protein>
    <submittedName>
        <fullName evidence="6">TetR family transcriptional regulator</fullName>
    </submittedName>
</protein>
<dbReference type="InterPro" id="IPR040611">
    <property type="entry name" value="AlkX_C"/>
</dbReference>
<dbReference type="InterPro" id="IPR009057">
    <property type="entry name" value="Homeodomain-like_sf"/>
</dbReference>
<reference evidence="6 7" key="1">
    <citation type="submission" date="2019-03" db="EMBL/GenBank/DDBJ databases">
        <title>Genomic Encyclopedia of Type Strains, Phase IV (KMG-IV): sequencing the most valuable type-strain genomes for metagenomic binning, comparative biology and taxonomic classification.</title>
        <authorList>
            <person name="Goeker M."/>
        </authorList>
    </citation>
    <scope>NUCLEOTIDE SEQUENCE [LARGE SCALE GENOMIC DNA]</scope>
    <source>
        <strain evidence="6 7">DSM 45934</strain>
    </source>
</reference>
<dbReference type="SUPFAM" id="SSF46689">
    <property type="entry name" value="Homeodomain-like"/>
    <property type="match status" value="1"/>
</dbReference>
<accession>A0A4R2JHF9</accession>
<evidence type="ECO:0000259" key="5">
    <source>
        <dbReference type="PROSITE" id="PS50977"/>
    </source>
</evidence>
<evidence type="ECO:0000256" key="3">
    <source>
        <dbReference type="ARBA" id="ARBA00023163"/>
    </source>
</evidence>
<dbReference type="GO" id="GO:0000976">
    <property type="term" value="F:transcription cis-regulatory region binding"/>
    <property type="evidence" value="ECO:0007669"/>
    <property type="project" value="TreeGrafter"/>
</dbReference>